<keyword evidence="3" id="KW-1185">Reference proteome</keyword>
<evidence type="ECO:0000256" key="1">
    <source>
        <dbReference type="SAM" id="MobiDB-lite"/>
    </source>
</evidence>
<evidence type="ECO:0000313" key="2">
    <source>
        <dbReference type="EMBL" id="PWY89019.1"/>
    </source>
</evidence>
<proteinExistence type="predicted"/>
<dbReference type="AlphaFoldDB" id="A0A317WRJ1"/>
<dbReference type="GeneID" id="37060500"/>
<accession>A0A317WRJ1</accession>
<comment type="caution">
    <text evidence="2">The sequence shown here is derived from an EMBL/GenBank/DDBJ whole genome shotgun (WGS) entry which is preliminary data.</text>
</comment>
<name>A0A317WRJ1_9EURO</name>
<feature type="region of interest" description="Disordered" evidence="1">
    <location>
        <begin position="265"/>
        <end position="290"/>
    </location>
</feature>
<protein>
    <submittedName>
        <fullName evidence="2">Uncharacterized protein</fullName>
    </submittedName>
</protein>
<feature type="compositionally biased region" description="Polar residues" evidence="1">
    <location>
        <begin position="265"/>
        <end position="275"/>
    </location>
</feature>
<dbReference type="Proteomes" id="UP000247233">
    <property type="component" value="Unassembled WGS sequence"/>
</dbReference>
<sequence>MRSARLTLTGHPYFDAAQGWMTSGQVSMCSRSALRNTLVWQSGQVVLRLGHSSLTCSCRKELVSKSGLRLSRNGTYLVVLLHDVLVAAQAAMGLVQTPALRAEGLLPGLLAAGAVRAVDEPVAAVLVDVRLDMAPWDDFTAAFVAERAAHADFIAHVDQQTRHIEVDAPRGGATGGTCKVVSTRGERGDGGIQAFLAEHMVALETHRANEGAATYRTHEVVIVGGDGLQRAEVDNLVSVAGCLHREQFLEGDACHNPIPLPTRESSNLYCPSSDSSADRVNPVQGKERGQ</sequence>
<organism evidence="2 3">
    <name type="scientific">Aspergillus heteromorphus CBS 117.55</name>
    <dbReference type="NCBI Taxonomy" id="1448321"/>
    <lineage>
        <taxon>Eukaryota</taxon>
        <taxon>Fungi</taxon>
        <taxon>Dikarya</taxon>
        <taxon>Ascomycota</taxon>
        <taxon>Pezizomycotina</taxon>
        <taxon>Eurotiomycetes</taxon>
        <taxon>Eurotiomycetidae</taxon>
        <taxon>Eurotiales</taxon>
        <taxon>Aspergillaceae</taxon>
        <taxon>Aspergillus</taxon>
        <taxon>Aspergillus subgen. Circumdati</taxon>
    </lineage>
</organism>
<reference evidence="2 3" key="1">
    <citation type="submission" date="2016-12" db="EMBL/GenBank/DDBJ databases">
        <title>The genomes of Aspergillus section Nigri reveals drivers in fungal speciation.</title>
        <authorList>
            <consortium name="DOE Joint Genome Institute"/>
            <person name="Vesth T.C."/>
            <person name="Nybo J."/>
            <person name="Theobald S."/>
            <person name="Brandl J."/>
            <person name="Frisvad J.C."/>
            <person name="Nielsen K.F."/>
            <person name="Lyhne E.K."/>
            <person name="Kogle M.E."/>
            <person name="Kuo A."/>
            <person name="Riley R."/>
            <person name="Clum A."/>
            <person name="Nolan M."/>
            <person name="Lipzen A."/>
            <person name="Salamov A."/>
            <person name="Henrissat B."/>
            <person name="Wiebenga A."/>
            <person name="De Vries R.P."/>
            <person name="Grigoriev I.V."/>
            <person name="Mortensen U.H."/>
            <person name="Andersen M.R."/>
            <person name="Baker S.E."/>
        </authorList>
    </citation>
    <scope>NUCLEOTIDE SEQUENCE [LARGE SCALE GENOMIC DNA]</scope>
    <source>
        <strain evidence="2 3">CBS 117.55</strain>
    </source>
</reference>
<evidence type="ECO:0000313" key="3">
    <source>
        <dbReference type="Proteomes" id="UP000247233"/>
    </source>
</evidence>
<dbReference type="VEuPathDB" id="FungiDB:BO70DRAFT_158779"/>
<dbReference type="EMBL" id="MSFL01000004">
    <property type="protein sequence ID" value="PWY89019.1"/>
    <property type="molecule type" value="Genomic_DNA"/>
</dbReference>
<gene>
    <name evidence="2" type="ORF">BO70DRAFT_158779</name>
</gene>
<dbReference type="OrthoDB" id="10566739at2759"/>
<dbReference type="RefSeq" id="XP_025402206.1">
    <property type="nucleotide sequence ID" value="XM_025538263.1"/>
</dbReference>